<dbReference type="InterPro" id="IPR001412">
    <property type="entry name" value="aa-tRNA-synth_I_CS"/>
</dbReference>
<dbReference type="InterPro" id="IPR005148">
    <property type="entry name" value="Arg-tRNA-synth_N"/>
</dbReference>
<evidence type="ECO:0000256" key="2">
    <source>
        <dbReference type="ARBA" id="ARBA00022490"/>
    </source>
</evidence>
<dbReference type="SMART" id="SM00836">
    <property type="entry name" value="DALR_1"/>
    <property type="match status" value="1"/>
</dbReference>
<accession>A0ABR8TUP1</accession>
<evidence type="ECO:0000256" key="3">
    <source>
        <dbReference type="ARBA" id="ARBA00022598"/>
    </source>
</evidence>
<comment type="caution">
    <text evidence="13">The sequence shown here is derived from an EMBL/GenBank/DDBJ whole genome shotgun (WGS) entry which is preliminary data.</text>
</comment>
<dbReference type="PANTHER" id="PTHR11956">
    <property type="entry name" value="ARGINYL-TRNA SYNTHETASE"/>
    <property type="match status" value="1"/>
</dbReference>
<dbReference type="EMBL" id="JACSQF010000001">
    <property type="protein sequence ID" value="MBD7979200.1"/>
    <property type="molecule type" value="Genomic_DNA"/>
</dbReference>
<evidence type="ECO:0000259" key="12">
    <source>
        <dbReference type="SMART" id="SM01016"/>
    </source>
</evidence>
<dbReference type="Pfam" id="PF00750">
    <property type="entry name" value="tRNA-synt_1d"/>
    <property type="match status" value="1"/>
</dbReference>
<dbReference type="Pfam" id="PF05746">
    <property type="entry name" value="DALR_1"/>
    <property type="match status" value="1"/>
</dbReference>
<dbReference type="SUPFAM" id="SSF47323">
    <property type="entry name" value="Anticodon-binding domain of a subclass of class I aminoacyl-tRNA synthetases"/>
    <property type="match status" value="1"/>
</dbReference>
<dbReference type="CDD" id="cd00671">
    <property type="entry name" value="ArgRS_core"/>
    <property type="match status" value="1"/>
</dbReference>
<dbReference type="InterPro" id="IPR009080">
    <property type="entry name" value="tRNAsynth_Ia_anticodon-bd"/>
</dbReference>
<dbReference type="PROSITE" id="PS00178">
    <property type="entry name" value="AA_TRNA_LIGASE_I"/>
    <property type="match status" value="1"/>
</dbReference>
<evidence type="ECO:0000256" key="7">
    <source>
        <dbReference type="ARBA" id="ARBA00023146"/>
    </source>
</evidence>
<evidence type="ECO:0000313" key="13">
    <source>
        <dbReference type="EMBL" id="MBD7979200.1"/>
    </source>
</evidence>
<gene>
    <name evidence="9" type="primary">argS</name>
    <name evidence="13" type="ORF">H9641_00495</name>
</gene>
<evidence type="ECO:0000256" key="8">
    <source>
        <dbReference type="ARBA" id="ARBA00049339"/>
    </source>
</evidence>
<keyword evidence="6 9" id="KW-0648">Protein biosynthesis</keyword>
<dbReference type="InterPro" id="IPR035684">
    <property type="entry name" value="ArgRS_core"/>
</dbReference>
<keyword evidence="5 9" id="KW-0067">ATP-binding</keyword>
<dbReference type="Gene3D" id="3.40.50.620">
    <property type="entry name" value="HUPs"/>
    <property type="match status" value="1"/>
</dbReference>
<dbReference type="RefSeq" id="WP_191800023.1">
    <property type="nucleotide sequence ID" value="NZ_JACSQF010000001.1"/>
</dbReference>
<dbReference type="Proteomes" id="UP000655570">
    <property type="component" value="Unassembled WGS sequence"/>
</dbReference>
<dbReference type="InterPro" id="IPR001278">
    <property type="entry name" value="Arg-tRNA-ligase"/>
</dbReference>
<dbReference type="Pfam" id="PF03485">
    <property type="entry name" value="Arg_tRNA_synt_N"/>
    <property type="match status" value="1"/>
</dbReference>
<dbReference type="HAMAP" id="MF_00123">
    <property type="entry name" value="Arg_tRNA_synth"/>
    <property type="match status" value="1"/>
</dbReference>
<keyword evidence="2 9" id="KW-0963">Cytoplasm</keyword>
<evidence type="ECO:0000256" key="4">
    <source>
        <dbReference type="ARBA" id="ARBA00022741"/>
    </source>
</evidence>
<evidence type="ECO:0000259" key="11">
    <source>
        <dbReference type="SMART" id="SM00836"/>
    </source>
</evidence>
<dbReference type="InterPro" id="IPR014729">
    <property type="entry name" value="Rossmann-like_a/b/a_fold"/>
</dbReference>
<evidence type="ECO:0000313" key="14">
    <source>
        <dbReference type="Proteomes" id="UP000655570"/>
    </source>
</evidence>
<dbReference type="PRINTS" id="PR01038">
    <property type="entry name" value="TRNASYNTHARG"/>
</dbReference>
<dbReference type="PANTHER" id="PTHR11956:SF5">
    <property type="entry name" value="ARGININE--TRNA LIGASE, CYTOPLASMIC"/>
    <property type="match status" value="1"/>
</dbReference>
<dbReference type="SUPFAM" id="SSF55190">
    <property type="entry name" value="Arginyl-tRNA synthetase (ArgRS), N-terminal 'additional' domain"/>
    <property type="match status" value="1"/>
</dbReference>
<protein>
    <recommendedName>
        <fullName evidence="9">Arginine--tRNA ligase</fullName>
        <ecNumber evidence="9">6.1.1.19</ecNumber>
    </recommendedName>
    <alternativeName>
        <fullName evidence="9">Arginyl-tRNA synthetase</fullName>
        <shortName evidence="9">ArgRS</shortName>
    </alternativeName>
</protein>
<feature type="domain" description="DALR anticodon binding" evidence="11">
    <location>
        <begin position="437"/>
        <end position="568"/>
    </location>
</feature>
<evidence type="ECO:0000256" key="1">
    <source>
        <dbReference type="ARBA" id="ARBA00005594"/>
    </source>
</evidence>
<dbReference type="InterPro" id="IPR036695">
    <property type="entry name" value="Arg-tRNA-synth_N_sf"/>
</dbReference>
<dbReference type="SUPFAM" id="SSF52374">
    <property type="entry name" value="Nucleotidylyl transferase"/>
    <property type="match status" value="1"/>
</dbReference>
<evidence type="ECO:0000256" key="6">
    <source>
        <dbReference type="ARBA" id="ARBA00022917"/>
    </source>
</evidence>
<evidence type="ECO:0000256" key="9">
    <source>
        <dbReference type="HAMAP-Rule" id="MF_00123"/>
    </source>
</evidence>
<feature type="short sequence motif" description="'HIGH' region" evidence="9">
    <location>
        <begin position="132"/>
        <end position="142"/>
    </location>
</feature>
<keyword evidence="7 9" id="KW-0030">Aminoacyl-tRNA synthetase</keyword>
<dbReference type="SMART" id="SM01016">
    <property type="entry name" value="Arg_tRNA_synt_N"/>
    <property type="match status" value="1"/>
</dbReference>
<dbReference type="NCBIfam" id="TIGR00456">
    <property type="entry name" value="argS"/>
    <property type="match status" value="1"/>
</dbReference>
<organism evidence="13 14">
    <name type="scientific">Oerskovia merdavium</name>
    <dbReference type="NCBI Taxonomy" id="2762227"/>
    <lineage>
        <taxon>Bacteria</taxon>
        <taxon>Bacillati</taxon>
        <taxon>Actinomycetota</taxon>
        <taxon>Actinomycetes</taxon>
        <taxon>Micrococcales</taxon>
        <taxon>Cellulomonadaceae</taxon>
        <taxon>Oerskovia</taxon>
    </lineage>
</organism>
<keyword evidence="3 9" id="KW-0436">Ligase</keyword>
<keyword evidence="4 9" id="KW-0547">Nucleotide-binding</keyword>
<dbReference type="GO" id="GO:0004814">
    <property type="term" value="F:arginine-tRNA ligase activity"/>
    <property type="evidence" value="ECO:0007669"/>
    <property type="project" value="UniProtKB-EC"/>
</dbReference>
<keyword evidence="14" id="KW-1185">Reference proteome</keyword>
<feature type="domain" description="Arginyl tRNA synthetase N-terminal" evidence="12">
    <location>
        <begin position="4"/>
        <end position="95"/>
    </location>
</feature>
<reference evidence="13 14" key="1">
    <citation type="submission" date="2020-08" db="EMBL/GenBank/DDBJ databases">
        <title>A Genomic Blueprint of the Chicken Gut Microbiome.</title>
        <authorList>
            <person name="Gilroy R."/>
            <person name="Ravi A."/>
            <person name="Getino M."/>
            <person name="Pursley I."/>
            <person name="Horton D.L."/>
            <person name="Alikhan N.-F."/>
            <person name="Baker D."/>
            <person name="Gharbi K."/>
            <person name="Hall N."/>
            <person name="Watson M."/>
            <person name="Adriaenssens E.M."/>
            <person name="Foster-Nyarko E."/>
            <person name="Jarju S."/>
            <person name="Secka A."/>
            <person name="Antonio M."/>
            <person name="Oren A."/>
            <person name="Chaudhuri R."/>
            <person name="La Ragione R.M."/>
            <person name="Hildebrand F."/>
            <person name="Pallen M.J."/>
        </authorList>
    </citation>
    <scope>NUCLEOTIDE SEQUENCE [LARGE SCALE GENOMIC DNA]</scope>
    <source>
        <strain evidence="13 14">Sa2CUA9</strain>
    </source>
</reference>
<comment type="similarity">
    <text evidence="1 9 10">Belongs to the class-I aminoacyl-tRNA synthetase family.</text>
</comment>
<dbReference type="InterPro" id="IPR008909">
    <property type="entry name" value="DALR_anticod-bd"/>
</dbReference>
<comment type="catalytic activity">
    <reaction evidence="8 9">
        <text>tRNA(Arg) + L-arginine + ATP = L-arginyl-tRNA(Arg) + AMP + diphosphate</text>
        <dbReference type="Rhea" id="RHEA:20301"/>
        <dbReference type="Rhea" id="RHEA-COMP:9658"/>
        <dbReference type="Rhea" id="RHEA-COMP:9673"/>
        <dbReference type="ChEBI" id="CHEBI:30616"/>
        <dbReference type="ChEBI" id="CHEBI:32682"/>
        <dbReference type="ChEBI" id="CHEBI:33019"/>
        <dbReference type="ChEBI" id="CHEBI:78442"/>
        <dbReference type="ChEBI" id="CHEBI:78513"/>
        <dbReference type="ChEBI" id="CHEBI:456215"/>
        <dbReference type="EC" id="6.1.1.19"/>
    </reaction>
</comment>
<dbReference type="Gene3D" id="1.10.730.10">
    <property type="entry name" value="Isoleucyl-tRNA Synthetase, Domain 1"/>
    <property type="match status" value="1"/>
</dbReference>
<comment type="subcellular location">
    <subcellularLocation>
        <location evidence="9">Cytoplasm</location>
    </subcellularLocation>
</comment>
<evidence type="ECO:0000256" key="5">
    <source>
        <dbReference type="ARBA" id="ARBA00022840"/>
    </source>
</evidence>
<evidence type="ECO:0000256" key="10">
    <source>
        <dbReference type="RuleBase" id="RU363038"/>
    </source>
</evidence>
<comment type="subunit">
    <text evidence="9">Monomer.</text>
</comment>
<dbReference type="Gene3D" id="3.30.1360.70">
    <property type="entry name" value="Arginyl tRNA synthetase N-terminal domain"/>
    <property type="match status" value="1"/>
</dbReference>
<name>A0ABR8TUP1_9CELL</name>
<sequence length="568" mass="61336">MTPNELSEALSAALASAVADGTLALPADAVPASVHVERPRQREHGDWATNVALQLAKKAGVAPRVLAEDLAQRLAAHPGIKSVDIAGPGFLNITLDAAAAGELARTILAQGATYGNNDSEAGTRINLEFVSANPTGPIHIGGVRWAAVGDSLARVLQASGAVVEREYYFNDHGAQIDRFARSLLARAKGEPAPEDGYGGQYISDIAEAVIADAIAAGDPDPRTLPDAEAQEVFRSRGVERMFDEIRAALHDFGVDFDVYFHEDSLHESGAVERAVERLREGGHVFEADGATWLRTTDFGDDKDRVIIKSDGEAAYIAGDIAYYLDKRERGFDDVIIMLGADHHGYVSRMMAVCAAFGDKPGKNLQILIGQMVNLVKDGQPVRMSKRAGTVVTLEDLVDAVGVDAARYSLARSSTDSSIDLDLDLLSRATNENPVFYVQYAHARTANVARNAEAHGVSRYVRGDDGELTDAFDPSLLTHETESILLGALTEFPRVVAQAAELREPHRVARYLEALAGDYHSWYHECRVTPLGDEEVTDVHRTRLWLNDATRQVLANGLGLLGVSAPERM</sequence>
<proteinExistence type="inferred from homology"/>
<dbReference type="EC" id="6.1.1.19" evidence="9"/>